<evidence type="ECO:0008006" key="4">
    <source>
        <dbReference type="Google" id="ProtNLM"/>
    </source>
</evidence>
<feature type="chain" id="PRO_5042115998" description="UVI-1 protein" evidence="1">
    <location>
        <begin position="23"/>
        <end position="196"/>
    </location>
</feature>
<name>A0AAD9AVR3_9PEZI</name>
<reference evidence="2" key="1">
    <citation type="submission" date="2023-01" db="EMBL/GenBank/DDBJ databases">
        <title>Colletotrichum chrysophilum M932 genome sequence.</title>
        <authorList>
            <person name="Baroncelli R."/>
        </authorList>
    </citation>
    <scope>NUCLEOTIDE SEQUENCE</scope>
    <source>
        <strain evidence="2">M932</strain>
    </source>
</reference>
<comment type="caution">
    <text evidence="2">The sequence shown here is derived from an EMBL/GenBank/DDBJ whole genome shotgun (WGS) entry which is preliminary data.</text>
</comment>
<evidence type="ECO:0000313" key="2">
    <source>
        <dbReference type="EMBL" id="KAK1854270.1"/>
    </source>
</evidence>
<dbReference type="Pfam" id="PF17615">
    <property type="entry name" value="C166"/>
    <property type="match status" value="1"/>
</dbReference>
<dbReference type="EMBL" id="JAQOWY010000040">
    <property type="protein sequence ID" value="KAK1854270.1"/>
    <property type="molecule type" value="Genomic_DNA"/>
</dbReference>
<gene>
    <name evidence="2" type="ORF">CCHR01_03122</name>
</gene>
<accession>A0AAD9AVR3</accession>
<protein>
    <recommendedName>
        <fullName evidence="4">UVI-1 protein</fullName>
    </recommendedName>
</protein>
<dbReference type="Proteomes" id="UP001243330">
    <property type="component" value="Unassembled WGS sequence"/>
</dbReference>
<organism evidence="2 3">
    <name type="scientific">Colletotrichum chrysophilum</name>
    <dbReference type="NCBI Taxonomy" id="1836956"/>
    <lineage>
        <taxon>Eukaryota</taxon>
        <taxon>Fungi</taxon>
        <taxon>Dikarya</taxon>
        <taxon>Ascomycota</taxon>
        <taxon>Pezizomycotina</taxon>
        <taxon>Sordariomycetes</taxon>
        <taxon>Hypocreomycetidae</taxon>
        <taxon>Glomerellales</taxon>
        <taxon>Glomerellaceae</taxon>
        <taxon>Colletotrichum</taxon>
        <taxon>Colletotrichum gloeosporioides species complex</taxon>
    </lineage>
</organism>
<proteinExistence type="predicted"/>
<dbReference type="AlphaFoldDB" id="A0AAD9AVR3"/>
<feature type="signal peptide" evidence="1">
    <location>
        <begin position="1"/>
        <end position="22"/>
    </location>
</feature>
<evidence type="ECO:0000256" key="1">
    <source>
        <dbReference type="SAM" id="SignalP"/>
    </source>
</evidence>
<evidence type="ECO:0000313" key="3">
    <source>
        <dbReference type="Proteomes" id="UP001243330"/>
    </source>
</evidence>
<keyword evidence="1" id="KW-0732">Signal</keyword>
<keyword evidence="3" id="KW-1185">Reference proteome</keyword>
<sequence>MRFSTLKFAIAALAICSNTVFGQTTPSQVVSNINMLTQKSEALQAPAESITIVNGPLIVAGQGPFPDARRSQQEIIRGFTDIVSTATTALSQMQGMAAIPPGANSDAILEAFRGFVRVHQALLEILIGKAGLFSTVPFIGQPIAAALRQIEAIVDTLAFTLIDTLEGQASEIQSEADSLSATIGDAITSYQGVNLD</sequence>